<comment type="caution">
    <text evidence="4">The sequence shown here is derived from an EMBL/GenBank/DDBJ whole genome shotgun (WGS) entry which is preliminary data.</text>
</comment>
<evidence type="ECO:0000256" key="1">
    <source>
        <dbReference type="SAM" id="Coils"/>
    </source>
</evidence>
<dbReference type="EMBL" id="PKPP01000794">
    <property type="protein sequence ID" value="PWA88629.1"/>
    <property type="molecule type" value="Genomic_DNA"/>
</dbReference>
<feature type="compositionally biased region" description="Polar residues" evidence="2">
    <location>
        <begin position="314"/>
        <end position="329"/>
    </location>
</feature>
<dbReference type="GO" id="GO:0005634">
    <property type="term" value="C:nucleus"/>
    <property type="evidence" value="ECO:0007669"/>
    <property type="project" value="InterPro"/>
</dbReference>
<dbReference type="Gene3D" id="2.40.50.140">
    <property type="entry name" value="Nucleic acid-binding proteins"/>
    <property type="match status" value="2"/>
</dbReference>
<dbReference type="STRING" id="35608.A0A2U1PS86"/>
<dbReference type="AlphaFoldDB" id="A0A2U1PS86"/>
<dbReference type="InterPro" id="IPR012340">
    <property type="entry name" value="NA-bd_OB-fold"/>
</dbReference>
<dbReference type="GO" id="GO:0003677">
    <property type="term" value="F:DNA binding"/>
    <property type="evidence" value="ECO:0007669"/>
    <property type="project" value="InterPro"/>
</dbReference>
<dbReference type="Pfam" id="PF04057">
    <property type="entry name" value="Rep-A_N"/>
    <property type="match status" value="1"/>
</dbReference>
<dbReference type="Proteomes" id="UP000245207">
    <property type="component" value="Unassembled WGS sequence"/>
</dbReference>
<sequence>MAVYLTPGAISEIMTGKCTWNDFYKPVLQVTHITRRTYTINNKQWYAVGLSDGSFRELGYIADDMVISNKLQKGSILLLTNFHLTEPLSFSFDFIGISKCDIIGKPKIYIETILVERCTPTIPDEDCVDPDLNENIDDGRHVEEPPTSKQKPSASTQKCPFHSISQNNTDTIMGVNLTPGAITKIMTDKCSSTDLKPVVQVTDILSGRISTKNDKQCYRKIVLSDGSSSHFGCIADDICISNKLQKGSIVQLTKFHVTKFSINGNIRVLLINDLKVIHSECDLIGNPESFPCNDTPLVERSTSPIPDEDHVDVSQAQKSMTSTQKCSETQSRKRKHQSSNETPESDTNEDVGNSHDAQEPSATKQKTMMEKNKQDDVGACFKKLEALEEDVSKMARMAMEKNKEDDVGACFKKLETLEKDISKVSRMMMEKNKEDDVRACFKKLETLEEDVSKLTRMVMEKDKEDDMGACIEKLDKMGWGAEEPIYDTALLLFGQSADYRKLWLHLKPESCGKWVKNAGSMFGLLD</sequence>
<protein>
    <recommendedName>
        <fullName evidence="3">Replication factor-A protein 1 N-terminal domain-containing protein</fullName>
    </recommendedName>
</protein>
<evidence type="ECO:0000313" key="5">
    <source>
        <dbReference type="Proteomes" id="UP000245207"/>
    </source>
</evidence>
<gene>
    <name evidence="4" type="ORF">CTI12_AA118640</name>
</gene>
<proteinExistence type="predicted"/>
<organism evidence="4 5">
    <name type="scientific">Artemisia annua</name>
    <name type="common">Sweet wormwood</name>
    <dbReference type="NCBI Taxonomy" id="35608"/>
    <lineage>
        <taxon>Eukaryota</taxon>
        <taxon>Viridiplantae</taxon>
        <taxon>Streptophyta</taxon>
        <taxon>Embryophyta</taxon>
        <taxon>Tracheophyta</taxon>
        <taxon>Spermatophyta</taxon>
        <taxon>Magnoliopsida</taxon>
        <taxon>eudicotyledons</taxon>
        <taxon>Gunneridae</taxon>
        <taxon>Pentapetalae</taxon>
        <taxon>asterids</taxon>
        <taxon>campanulids</taxon>
        <taxon>Asterales</taxon>
        <taxon>Asteraceae</taxon>
        <taxon>Asteroideae</taxon>
        <taxon>Anthemideae</taxon>
        <taxon>Artemisiinae</taxon>
        <taxon>Artemisia</taxon>
    </lineage>
</organism>
<evidence type="ECO:0000256" key="2">
    <source>
        <dbReference type="SAM" id="MobiDB-lite"/>
    </source>
</evidence>
<feature type="region of interest" description="Disordered" evidence="2">
    <location>
        <begin position="132"/>
        <end position="160"/>
    </location>
</feature>
<keyword evidence="1" id="KW-0175">Coiled coil</keyword>
<keyword evidence="5" id="KW-1185">Reference proteome</keyword>
<name>A0A2U1PS86_ARTAN</name>
<evidence type="ECO:0000259" key="3">
    <source>
        <dbReference type="Pfam" id="PF04057"/>
    </source>
</evidence>
<dbReference type="SUPFAM" id="SSF50249">
    <property type="entry name" value="Nucleic acid-binding proteins"/>
    <property type="match status" value="2"/>
</dbReference>
<dbReference type="InterPro" id="IPR007199">
    <property type="entry name" value="Rep_factor-A_N"/>
</dbReference>
<evidence type="ECO:0000313" key="4">
    <source>
        <dbReference type="EMBL" id="PWA88629.1"/>
    </source>
</evidence>
<feature type="coiled-coil region" evidence="1">
    <location>
        <begin position="384"/>
        <end position="464"/>
    </location>
</feature>
<dbReference type="OrthoDB" id="1436008at2759"/>
<reference evidence="4 5" key="1">
    <citation type="journal article" date="2018" name="Mol. Plant">
        <title>The genome of Artemisia annua provides insight into the evolution of Asteraceae family and artemisinin biosynthesis.</title>
        <authorList>
            <person name="Shen Q."/>
            <person name="Zhang L."/>
            <person name="Liao Z."/>
            <person name="Wang S."/>
            <person name="Yan T."/>
            <person name="Shi P."/>
            <person name="Liu M."/>
            <person name="Fu X."/>
            <person name="Pan Q."/>
            <person name="Wang Y."/>
            <person name="Lv Z."/>
            <person name="Lu X."/>
            <person name="Zhang F."/>
            <person name="Jiang W."/>
            <person name="Ma Y."/>
            <person name="Chen M."/>
            <person name="Hao X."/>
            <person name="Li L."/>
            <person name="Tang Y."/>
            <person name="Lv G."/>
            <person name="Zhou Y."/>
            <person name="Sun X."/>
            <person name="Brodelius P.E."/>
            <person name="Rose J.K.C."/>
            <person name="Tang K."/>
        </authorList>
    </citation>
    <scope>NUCLEOTIDE SEQUENCE [LARGE SCALE GENOMIC DNA]</scope>
    <source>
        <strain evidence="5">cv. Huhao1</strain>
        <tissue evidence="4">Leaf</tissue>
    </source>
</reference>
<feature type="region of interest" description="Disordered" evidence="2">
    <location>
        <begin position="294"/>
        <end position="374"/>
    </location>
</feature>
<feature type="domain" description="Replication factor-A protein 1 N-terminal" evidence="3">
    <location>
        <begin position="177"/>
        <end position="278"/>
    </location>
</feature>
<accession>A0A2U1PS86</accession>
<dbReference type="GO" id="GO:0006260">
    <property type="term" value="P:DNA replication"/>
    <property type="evidence" value="ECO:0007669"/>
    <property type="project" value="InterPro"/>
</dbReference>
<feature type="compositionally biased region" description="Basic and acidic residues" evidence="2">
    <location>
        <begin position="137"/>
        <end position="146"/>
    </location>
</feature>
<feature type="compositionally biased region" description="Polar residues" evidence="2">
    <location>
        <begin position="147"/>
        <end position="160"/>
    </location>
</feature>